<dbReference type="SUPFAM" id="SSF50677">
    <property type="entry name" value="ValRS/IleRS/LeuRS editing domain"/>
    <property type="match status" value="1"/>
</dbReference>
<dbReference type="Pfam" id="PF00133">
    <property type="entry name" value="tRNA-synt_1"/>
    <property type="match status" value="1"/>
</dbReference>
<keyword evidence="6" id="KW-0030">Aminoacyl-tRNA synthetase</keyword>
<dbReference type="InterPro" id="IPR002300">
    <property type="entry name" value="aa-tRNA-synth_Ia"/>
</dbReference>
<accession>A7TI05</accession>
<dbReference type="KEGG" id="vpo:Kpol_1031p75"/>
<dbReference type="GO" id="GO:0004822">
    <property type="term" value="F:isoleucine-tRNA ligase activity"/>
    <property type="evidence" value="ECO:0007669"/>
    <property type="project" value="UniProtKB-EC"/>
</dbReference>
<protein>
    <recommendedName>
        <fullName evidence="1">isoleucine--tRNA ligase</fullName>
        <ecNumber evidence="1">6.1.1.5</ecNumber>
    </recommendedName>
    <alternativeName>
        <fullName evidence="7">Isoleucyl-tRNA synthetase</fullName>
    </alternativeName>
</protein>
<dbReference type="InterPro" id="IPR002301">
    <property type="entry name" value="Ile-tRNA-ligase"/>
</dbReference>
<keyword evidence="4" id="KW-0067">ATP-binding</keyword>
<dbReference type="InterPro" id="IPR014729">
    <property type="entry name" value="Rossmann-like_a/b/a_fold"/>
</dbReference>
<dbReference type="STRING" id="436907.A7TI05"/>
<dbReference type="AlphaFoldDB" id="A7TI05"/>
<evidence type="ECO:0000256" key="7">
    <source>
        <dbReference type="ARBA" id="ARBA00032665"/>
    </source>
</evidence>
<evidence type="ECO:0000256" key="5">
    <source>
        <dbReference type="ARBA" id="ARBA00022917"/>
    </source>
</evidence>
<dbReference type="InterPro" id="IPR009008">
    <property type="entry name" value="Val/Leu/Ile-tRNA-synth_edit"/>
</dbReference>
<dbReference type="SUPFAM" id="SSF52374">
    <property type="entry name" value="Nucleotidylyl transferase"/>
    <property type="match status" value="1"/>
</dbReference>
<keyword evidence="2" id="KW-0436">Ligase</keyword>
<evidence type="ECO:0000313" key="11">
    <source>
        <dbReference type="Proteomes" id="UP000000267"/>
    </source>
</evidence>
<dbReference type="PANTHER" id="PTHR42765:SF1">
    <property type="entry name" value="ISOLEUCINE--TRNA LIGASE, MITOCHONDRIAL"/>
    <property type="match status" value="1"/>
</dbReference>
<dbReference type="PRINTS" id="PR00984">
    <property type="entry name" value="TRNASYNTHILE"/>
</dbReference>
<name>A7TI05_VANPO</name>
<dbReference type="InterPro" id="IPR009080">
    <property type="entry name" value="tRNAsynth_Ia_anticodon-bd"/>
</dbReference>
<dbReference type="EMBL" id="DS480393">
    <property type="protein sequence ID" value="EDO18167.1"/>
    <property type="molecule type" value="Genomic_DNA"/>
</dbReference>
<dbReference type="Gene3D" id="3.90.740.10">
    <property type="entry name" value="Valyl/Leucyl/Isoleucyl-tRNA synthetase, editing domain"/>
    <property type="match status" value="1"/>
</dbReference>
<dbReference type="Pfam" id="PF08264">
    <property type="entry name" value="Anticodon_1"/>
    <property type="match status" value="1"/>
</dbReference>
<gene>
    <name evidence="10" type="ORF">Kpol_1031p75</name>
</gene>
<feature type="domain" description="Aminoacyl-tRNA synthetase class Ia" evidence="8">
    <location>
        <begin position="87"/>
        <end position="728"/>
    </location>
</feature>
<dbReference type="GO" id="GO:0032543">
    <property type="term" value="P:mitochondrial translation"/>
    <property type="evidence" value="ECO:0007669"/>
    <property type="project" value="EnsemblFungi"/>
</dbReference>
<dbReference type="InParanoid" id="A7TI05"/>
<dbReference type="eggNOG" id="KOG0433">
    <property type="taxonomic scope" value="Eukaryota"/>
</dbReference>
<dbReference type="OrthoDB" id="10264412at2759"/>
<proteinExistence type="predicted"/>
<dbReference type="GO" id="GO:0000049">
    <property type="term" value="F:tRNA binding"/>
    <property type="evidence" value="ECO:0007669"/>
    <property type="project" value="InterPro"/>
</dbReference>
<dbReference type="CDD" id="cd07960">
    <property type="entry name" value="Anticodon_Ia_Ile_BEm"/>
    <property type="match status" value="1"/>
</dbReference>
<dbReference type="EC" id="6.1.1.5" evidence="1"/>
<dbReference type="SUPFAM" id="SSF47323">
    <property type="entry name" value="Anticodon-binding domain of a subclass of class I aminoacyl-tRNA synthetases"/>
    <property type="match status" value="1"/>
</dbReference>
<keyword evidence="3" id="KW-0547">Nucleotide-binding</keyword>
<dbReference type="InterPro" id="IPR050081">
    <property type="entry name" value="Ile-tRNA_ligase"/>
</dbReference>
<evidence type="ECO:0000259" key="9">
    <source>
        <dbReference type="Pfam" id="PF08264"/>
    </source>
</evidence>
<dbReference type="Proteomes" id="UP000000267">
    <property type="component" value="Unassembled WGS sequence"/>
</dbReference>
<dbReference type="FunCoup" id="A7TI05">
    <property type="interactions" value="766"/>
</dbReference>
<evidence type="ECO:0000256" key="6">
    <source>
        <dbReference type="ARBA" id="ARBA00023146"/>
    </source>
</evidence>
<dbReference type="Gene3D" id="1.10.730.20">
    <property type="match status" value="1"/>
</dbReference>
<organism evidence="11">
    <name type="scientific">Vanderwaltozyma polyspora (strain ATCC 22028 / DSM 70294 / BCRC 21397 / CBS 2163 / NBRC 10782 / NRRL Y-8283 / UCD 57-17)</name>
    <name type="common">Kluyveromyces polysporus</name>
    <dbReference type="NCBI Taxonomy" id="436907"/>
    <lineage>
        <taxon>Eukaryota</taxon>
        <taxon>Fungi</taxon>
        <taxon>Dikarya</taxon>
        <taxon>Ascomycota</taxon>
        <taxon>Saccharomycotina</taxon>
        <taxon>Saccharomycetes</taxon>
        <taxon>Saccharomycetales</taxon>
        <taxon>Saccharomycetaceae</taxon>
        <taxon>Vanderwaltozyma</taxon>
    </lineage>
</organism>
<dbReference type="GO" id="GO:0006428">
    <property type="term" value="P:isoleucyl-tRNA aminoacylation"/>
    <property type="evidence" value="ECO:0007669"/>
    <property type="project" value="InterPro"/>
</dbReference>
<dbReference type="Gene3D" id="1.10.10.830">
    <property type="entry name" value="Ile-tRNA synthetase CP2 domain-like"/>
    <property type="match status" value="1"/>
</dbReference>
<evidence type="ECO:0000256" key="3">
    <source>
        <dbReference type="ARBA" id="ARBA00022741"/>
    </source>
</evidence>
<dbReference type="GeneID" id="5546441"/>
<dbReference type="GO" id="GO:0005524">
    <property type="term" value="F:ATP binding"/>
    <property type="evidence" value="ECO:0007669"/>
    <property type="project" value="UniProtKB-KW"/>
</dbReference>
<dbReference type="NCBIfam" id="TIGR00392">
    <property type="entry name" value="ileS"/>
    <property type="match status" value="1"/>
</dbReference>
<evidence type="ECO:0000313" key="10">
    <source>
        <dbReference type="EMBL" id="EDO18167.1"/>
    </source>
</evidence>
<evidence type="ECO:0000256" key="1">
    <source>
        <dbReference type="ARBA" id="ARBA00013165"/>
    </source>
</evidence>
<dbReference type="HOGENOM" id="CLU_001493_7_2_1"/>
<dbReference type="PANTHER" id="PTHR42765">
    <property type="entry name" value="SOLEUCYL-TRNA SYNTHETASE"/>
    <property type="match status" value="1"/>
</dbReference>
<keyword evidence="11" id="KW-1185">Reference proteome</keyword>
<dbReference type="GO" id="GO:0002161">
    <property type="term" value="F:aminoacyl-tRNA deacylase activity"/>
    <property type="evidence" value="ECO:0007669"/>
    <property type="project" value="InterPro"/>
</dbReference>
<dbReference type="GO" id="GO:0005739">
    <property type="term" value="C:mitochondrion"/>
    <property type="evidence" value="ECO:0007669"/>
    <property type="project" value="EnsemblFungi"/>
</dbReference>
<evidence type="ECO:0000256" key="4">
    <source>
        <dbReference type="ARBA" id="ARBA00022840"/>
    </source>
</evidence>
<dbReference type="PhylomeDB" id="A7TI05"/>
<keyword evidence="5" id="KW-0648">Protein biosynthesis</keyword>
<evidence type="ECO:0000256" key="2">
    <source>
        <dbReference type="ARBA" id="ARBA00022598"/>
    </source>
</evidence>
<dbReference type="OMA" id="PVYWGTE"/>
<dbReference type="RefSeq" id="XP_001646025.1">
    <property type="nucleotide sequence ID" value="XM_001645975.1"/>
</dbReference>
<dbReference type="InterPro" id="IPR013155">
    <property type="entry name" value="M/V/L/I-tRNA-synth_anticd-bd"/>
</dbReference>
<reference evidence="10 11" key="1">
    <citation type="journal article" date="2007" name="Proc. Natl. Acad. Sci. U.S.A.">
        <title>Independent sorting-out of thousands of duplicated gene pairs in two yeast species descended from a whole-genome duplication.</title>
        <authorList>
            <person name="Scannell D.R."/>
            <person name="Frank A.C."/>
            <person name="Conant G.C."/>
            <person name="Byrne K.P."/>
            <person name="Woolfit M."/>
            <person name="Wolfe K.H."/>
        </authorList>
    </citation>
    <scope>NUCLEOTIDE SEQUENCE [LARGE SCALE GENOMIC DNA]</scope>
    <source>
        <strain evidence="11">ATCC 22028 / DSM 70294 / BCRC 21397 / CBS 2163 / NBRC 10782 / NRRL Y-8283 / UCD 57-17</strain>
    </source>
</reference>
<evidence type="ECO:0000259" key="8">
    <source>
        <dbReference type="Pfam" id="PF00133"/>
    </source>
</evidence>
<feature type="domain" description="Methionyl/Valyl/Leucyl/Isoleucyl-tRNA synthetase anticodon-binding" evidence="9">
    <location>
        <begin position="773"/>
        <end position="904"/>
    </location>
</feature>
<sequence>MNHGITSMGRSNCLILLQRRFAGSQHSFQKTLLLPKTKFSNRSNLQKTYDILTPQCSDQLYAQQWDEFMGKLTKIQDPKVKLKFVEENLFVIQDGPPYANGDLHFGHALNKILKDVLNRYNLIKGKYVYFRTGWDCHGLPIEMKALKEIDPNKLETISPLKIRSIAASHAKKAVASQLKQFKDFAIMTNWNDHYETVQPKYEIDQLKVFHQMYKRGYIRRQNKPVFWGTETRTALAESELEYNEKHVSRAAYVRFPLTENSKNQFVSKIKQHSNELPSHIDNIENIYCLIWTSTPWTLFSNRAISYNKNFNYVLISHTENSNDLTIVEKTLFNQVESLKGYQVICEIPGVFLEDIKYHNPLIADEISRPLLHGDHVTNSTGTGLVHTAPGHGADDYMLGVKNELEIYSPVNNRGEYDLKQIPNHLHSLLTVPESKKSRNVLDKNTTDVILELLSKCGMLVNHHSYTHSYPYDWRSKKPIIIRATPQWFADLSDVKTNALNSLESVEFFPRRGKNRLSAFIRGRNEWCISRQRYWGVPIPAFYRKDDPEHALISDEIIEHAINTISRKGINSWFSPSEEDGSDMVEWLPPSMSDVANQYIRGKDTMDVWFDSGSAWKDMERFYKEVLNLAKTPQLLSDIYLEGSDQHRGWFQSSLLTKVADSHQSIAPFKTLITHGFTLDENGIKMSKSIGNTISPKAIIEGNDKLNLPALGTDGLRYLVCQTDFTNDIVAGPLVMTHVAEALKKFRLTFRYLLGNLQTGNFKVMPFNELRRLDQYIISSLNELLQNSDKNFKDYNFSKVLSGIQYHMNNHLSAFYFDISKDSLYSDHIDSLKRRQIQSTLFYIMDSYRSILAPITPILVQDAWNYLPKEWYSDEVDNTISPMKREWPKFTKDDQLKTSFEIFEMAIFKEFQSLFQEMSSTVTKSEQTSVLINAVGTEFPFSEDELCDILKTSSVKIINDKTSIIENNHNSKIIKLQSGDEVIMSIIPSPLHKCPRCWKSTSEEQDKLCNRCEETIHVNTTNL</sequence>
<dbReference type="InterPro" id="IPR033708">
    <property type="entry name" value="Anticodon_Ile_BEm"/>
</dbReference>
<dbReference type="Gene3D" id="3.40.50.620">
    <property type="entry name" value="HUPs"/>
    <property type="match status" value="2"/>
</dbReference>